<keyword evidence="2" id="KW-0040">ANK repeat</keyword>
<dbReference type="Pfam" id="PF13637">
    <property type="entry name" value="Ank_4"/>
    <property type="match status" value="1"/>
</dbReference>
<sequence>MDSEASASGASSARSTENRLAKHINFHCLQCGSKLHLTSFPRLTDFVLACPCCCRKAQYNLHTLLDEALESAARTGSLTELSAALQLGADVDVRVNWKGFEMSPAAVTVAARKPQRYALLRRLIDEKADLDVHDHRDRTLLMNAIYHDDGKLFRLLIEGGANPHMPSDYGCRMFPIHAVFVTKRHHPNLDILQTLLDLGCSPQAVDGQGNPVLKYAAQSGDHISMALIMRALNWHLHAPDCLRPRKLADLLHSSHPSPRHKPPPFTHDLAHPPPAHRPSASSAEAEDEPATATPLGKRPSPRADQSLEHLRGVWEGTGESTGDNSLSSPSSSDAPPVNHASGRALTEYMTLEAAGELSPREQSSPTGPPSPQGSCGSAAIDEMDDDADAPMGVHASDAPSPPCDRPPLRCTADASVQRQPCADGAAFQQHTPPRKRTKPGYAANGGGKAASSSEDRNS</sequence>
<dbReference type="PANTHER" id="PTHR24201:SF15">
    <property type="entry name" value="ANKYRIN REPEAT DOMAIN-CONTAINING PROTEIN 66"/>
    <property type="match status" value="1"/>
</dbReference>
<dbReference type="InterPro" id="IPR002110">
    <property type="entry name" value="Ankyrin_rpt"/>
</dbReference>
<dbReference type="Gene3D" id="1.25.40.20">
    <property type="entry name" value="Ankyrin repeat-containing domain"/>
    <property type="match status" value="1"/>
</dbReference>
<dbReference type="PANTHER" id="PTHR24201">
    <property type="entry name" value="ANK_REP_REGION DOMAIN-CONTAINING PROTEIN"/>
    <property type="match status" value="1"/>
</dbReference>
<dbReference type="EMBL" id="JBGBPQ010000017">
    <property type="protein sequence ID" value="KAL1508027.1"/>
    <property type="molecule type" value="Genomic_DNA"/>
</dbReference>
<dbReference type="AlphaFoldDB" id="A0AB34IVK5"/>
<evidence type="ECO:0000256" key="3">
    <source>
        <dbReference type="SAM" id="MobiDB-lite"/>
    </source>
</evidence>
<feature type="region of interest" description="Disordered" evidence="3">
    <location>
        <begin position="252"/>
        <end position="303"/>
    </location>
</feature>
<feature type="region of interest" description="Disordered" evidence="3">
    <location>
        <begin position="315"/>
        <end position="458"/>
    </location>
</feature>
<keyword evidence="5" id="KW-1185">Reference proteome</keyword>
<dbReference type="SMART" id="SM00248">
    <property type="entry name" value="ANK"/>
    <property type="match status" value="4"/>
</dbReference>
<dbReference type="InterPro" id="IPR036770">
    <property type="entry name" value="Ankyrin_rpt-contain_sf"/>
</dbReference>
<dbReference type="InterPro" id="IPR050776">
    <property type="entry name" value="Ank_Repeat/CDKN_Inhibitor"/>
</dbReference>
<evidence type="ECO:0000313" key="4">
    <source>
        <dbReference type="EMBL" id="KAL1508027.1"/>
    </source>
</evidence>
<dbReference type="Proteomes" id="UP001515480">
    <property type="component" value="Unassembled WGS sequence"/>
</dbReference>
<proteinExistence type="predicted"/>
<accession>A0AB34IVK5</accession>
<evidence type="ECO:0000313" key="5">
    <source>
        <dbReference type="Proteomes" id="UP001515480"/>
    </source>
</evidence>
<dbReference type="SUPFAM" id="SSF48403">
    <property type="entry name" value="Ankyrin repeat"/>
    <property type="match status" value="1"/>
</dbReference>
<keyword evidence="1" id="KW-0677">Repeat</keyword>
<gene>
    <name evidence="4" type="ORF">AB1Y20_007624</name>
</gene>
<evidence type="ECO:0000256" key="1">
    <source>
        <dbReference type="ARBA" id="ARBA00022737"/>
    </source>
</evidence>
<evidence type="ECO:0000256" key="2">
    <source>
        <dbReference type="ARBA" id="ARBA00023043"/>
    </source>
</evidence>
<comment type="caution">
    <text evidence="4">The sequence shown here is derived from an EMBL/GenBank/DDBJ whole genome shotgun (WGS) entry which is preliminary data.</text>
</comment>
<reference evidence="4 5" key="1">
    <citation type="journal article" date="2024" name="Science">
        <title>Giant polyketide synthase enzymes in the biosynthesis of giant marine polyether toxins.</title>
        <authorList>
            <person name="Fallon T.R."/>
            <person name="Shende V.V."/>
            <person name="Wierzbicki I.H."/>
            <person name="Pendleton A.L."/>
            <person name="Watervoot N.F."/>
            <person name="Auber R.P."/>
            <person name="Gonzalez D.J."/>
            <person name="Wisecaver J.H."/>
            <person name="Moore B.S."/>
        </authorList>
    </citation>
    <scope>NUCLEOTIDE SEQUENCE [LARGE SCALE GENOMIC DNA]</scope>
    <source>
        <strain evidence="4 5">12B1</strain>
    </source>
</reference>
<organism evidence="4 5">
    <name type="scientific">Prymnesium parvum</name>
    <name type="common">Toxic golden alga</name>
    <dbReference type="NCBI Taxonomy" id="97485"/>
    <lineage>
        <taxon>Eukaryota</taxon>
        <taxon>Haptista</taxon>
        <taxon>Haptophyta</taxon>
        <taxon>Prymnesiophyceae</taxon>
        <taxon>Prymnesiales</taxon>
        <taxon>Prymnesiaceae</taxon>
        <taxon>Prymnesium</taxon>
    </lineage>
</organism>
<name>A0AB34IVK5_PRYPA</name>
<protein>
    <submittedName>
        <fullName evidence="4">Uncharacterized protein</fullName>
    </submittedName>
</protein>